<name>A0A812KDY1_9DINO</name>
<feature type="compositionally biased region" description="Acidic residues" evidence="1">
    <location>
        <begin position="13"/>
        <end position="22"/>
    </location>
</feature>
<dbReference type="Proteomes" id="UP000601435">
    <property type="component" value="Unassembled WGS sequence"/>
</dbReference>
<comment type="caution">
    <text evidence="2">The sequence shown here is derived from an EMBL/GenBank/DDBJ whole genome shotgun (WGS) entry which is preliminary data.</text>
</comment>
<proteinExistence type="predicted"/>
<accession>A0A812KDY1</accession>
<sequence>MERPAVSTSEVCEVPEVEEGSQEIEPSTAASRLQDGTPKTGDKRKERSKKDKKDKHGKKRKKEKEKKMRKAREEEEQPRSIQAAQAFDLDELLAGSDLFH</sequence>
<reference evidence="2" key="1">
    <citation type="submission" date="2021-02" db="EMBL/GenBank/DDBJ databases">
        <authorList>
            <person name="Dougan E. K."/>
            <person name="Rhodes N."/>
            <person name="Thang M."/>
            <person name="Chan C."/>
        </authorList>
    </citation>
    <scope>NUCLEOTIDE SEQUENCE</scope>
</reference>
<dbReference type="EMBL" id="CAJNJA010007686">
    <property type="protein sequence ID" value="CAE7227623.1"/>
    <property type="molecule type" value="Genomic_DNA"/>
</dbReference>
<feature type="compositionally biased region" description="Basic and acidic residues" evidence="1">
    <location>
        <begin position="40"/>
        <end position="51"/>
    </location>
</feature>
<protein>
    <submittedName>
        <fullName evidence="2">Uncharacterized protein</fullName>
    </submittedName>
</protein>
<organism evidence="2 3">
    <name type="scientific">Symbiodinium necroappetens</name>
    <dbReference type="NCBI Taxonomy" id="1628268"/>
    <lineage>
        <taxon>Eukaryota</taxon>
        <taxon>Sar</taxon>
        <taxon>Alveolata</taxon>
        <taxon>Dinophyceae</taxon>
        <taxon>Suessiales</taxon>
        <taxon>Symbiodiniaceae</taxon>
        <taxon>Symbiodinium</taxon>
    </lineage>
</organism>
<feature type="non-terminal residue" evidence="2">
    <location>
        <position position="1"/>
    </location>
</feature>
<evidence type="ECO:0000313" key="3">
    <source>
        <dbReference type="Proteomes" id="UP000601435"/>
    </source>
</evidence>
<evidence type="ECO:0000256" key="1">
    <source>
        <dbReference type="SAM" id="MobiDB-lite"/>
    </source>
</evidence>
<feature type="compositionally biased region" description="Basic residues" evidence="1">
    <location>
        <begin position="52"/>
        <end position="70"/>
    </location>
</feature>
<gene>
    <name evidence="2" type="ORF">SNEC2469_LOCUS3308</name>
</gene>
<evidence type="ECO:0000313" key="2">
    <source>
        <dbReference type="EMBL" id="CAE7227623.1"/>
    </source>
</evidence>
<feature type="region of interest" description="Disordered" evidence="1">
    <location>
        <begin position="1"/>
        <end position="88"/>
    </location>
</feature>
<dbReference type="AlphaFoldDB" id="A0A812KDY1"/>
<feature type="compositionally biased region" description="Polar residues" evidence="1">
    <location>
        <begin position="1"/>
        <end position="10"/>
    </location>
</feature>
<keyword evidence="3" id="KW-1185">Reference proteome</keyword>